<comment type="caution">
    <text evidence="2">The sequence shown here is derived from an EMBL/GenBank/DDBJ whole genome shotgun (WGS) entry which is preliminary data.</text>
</comment>
<reference evidence="2" key="1">
    <citation type="submission" date="2019-08" db="EMBL/GenBank/DDBJ databases">
        <authorList>
            <person name="Kucharzyk K."/>
            <person name="Murdoch R.W."/>
            <person name="Higgins S."/>
            <person name="Loffler F."/>
        </authorList>
    </citation>
    <scope>NUCLEOTIDE SEQUENCE</scope>
</reference>
<feature type="compositionally biased region" description="Polar residues" evidence="1">
    <location>
        <begin position="95"/>
        <end position="105"/>
    </location>
</feature>
<dbReference type="AlphaFoldDB" id="A0A645HWU9"/>
<gene>
    <name evidence="2" type="ORF">SDC9_191075</name>
</gene>
<evidence type="ECO:0000256" key="1">
    <source>
        <dbReference type="SAM" id="MobiDB-lite"/>
    </source>
</evidence>
<accession>A0A645HWU9</accession>
<feature type="region of interest" description="Disordered" evidence="1">
    <location>
        <begin position="95"/>
        <end position="120"/>
    </location>
</feature>
<protein>
    <submittedName>
        <fullName evidence="2">Uncharacterized protein</fullName>
    </submittedName>
</protein>
<dbReference type="EMBL" id="VSSQ01101956">
    <property type="protein sequence ID" value="MPN43515.1"/>
    <property type="molecule type" value="Genomic_DNA"/>
</dbReference>
<name>A0A645HWU9_9ZZZZ</name>
<evidence type="ECO:0000313" key="2">
    <source>
        <dbReference type="EMBL" id="MPN43515.1"/>
    </source>
</evidence>
<organism evidence="2">
    <name type="scientific">bioreactor metagenome</name>
    <dbReference type="NCBI Taxonomy" id="1076179"/>
    <lineage>
        <taxon>unclassified sequences</taxon>
        <taxon>metagenomes</taxon>
        <taxon>ecological metagenomes</taxon>
    </lineage>
</organism>
<proteinExistence type="predicted"/>
<sequence>MAAREVVAACERHKTGLALLVQRQQAALQCRVQSPLRVQGQGTIGRSRARYGDAGPGLIVEVAVSRHQQAVAVVGAAQKDQQKTGRAALQGSGQTLAQLAEQRQGSAEAEKLTSLHGCPP</sequence>